<feature type="transmembrane region" description="Helical" evidence="2">
    <location>
        <begin position="199"/>
        <end position="218"/>
    </location>
</feature>
<sequence>MYAQQLGFVSSWKMLTRDKGWIKPLLILTLVGWIPILGQIAILGYGLEWARLTAWGVDAAPKQRGVAYGKVLSTGGIAFLLTVTMGLVLGVIDLMLFGGWYPIAAFPMGIGVFSSSVFDLARDTSILIALVILVVNLLMGTFATAAMVRATIYDNFAAGWRVDRLFQMIGRDPRGFLHAYGVSLIGGLVTTAYSMAIALVGSLFAFGGVMGFVLGAGLRGSEYASHMIQGIGPGIIVLAVVLVVVIMFFGGVIGTAMQLISINAVGQWFCRFDVGRWGVSSAPLPDGVPYQTSAAASNPYAGTQAEQPPRRPDADASAAEQPAGASESAAPAASQTAEPAAVQQVPDEPTPVVPASQADSAPDAEPASERGPIPLGPISTDDGDDDR</sequence>
<proteinExistence type="predicted"/>
<accession>A0A921ITI7</accession>
<evidence type="ECO:0000256" key="2">
    <source>
        <dbReference type="SAM" id="Phobius"/>
    </source>
</evidence>
<keyword evidence="2" id="KW-0472">Membrane</keyword>
<reference evidence="3" key="1">
    <citation type="journal article" date="2021" name="PeerJ">
        <title>Extensive microbial diversity within the chicken gut microbiome revealed by metagenomics and culture.</title>
        <authorList>
            <person name="Gilroy R."/>
            <person name="Ravi A."/>
            <person name="Getino M."/>
            <person name="Pursley I."/>
            <person name="Horton D.L."/>
            <person name="Alikhan N.F."/>
            <person name="Baker D."/>
            <person name="Gharbi K."/>
            <person name="Hall N."/>
            <person name="Watson M."/>
            <person name="Adriaenssens E.M."/>
            <person name="Foster-Nyarko E."/>
            <person name="Jarju S."/>
            <person name="Secka A."/>
            <person name="Antonio M."/>
            <person name="Oren A."/>
            <person name="Chaudhuri R.R."/>
            <person name="La Ragione R."/>
            <person name="Hildebrand F."/>
            <person name="Pallen M.J."/>
        </authorList>
    </citation>
    <scope>NUCLEOTIDE SEQUENCE</scope>
    <source>
        <strain evidence="3">ChiGjej2B2-7701</strain>
    </source>
</reference>
<feature type="transmembrane region" description="Helical" evidence="2">
    <location>
        <begin position="67"/>
        <end position="92"/>
    </location>
</feature>
<organism evidence="3 4">
    <name type="scientific">Collinsella ihumii</name>
    <dbReference type="NCBI Taxonomy" id="1720204"/>
    <lineage>
        <taxon>Bacteria</taxon>
        <taxon>Bacillati</taxon>
        <taxon>Actinomycetota</taxon>
        <taxon>Coriobacteriia</taxon>
        <taxon>Coriobacteriales</taxon>
        <taxon>Coriobacteriaceae</taxon>
        <taxon>Collinsella</taxon>
    </lineage>
</organism>
<dbReference type="Proteomes" id="UP000746751">
    <property type="component" value="Unassembled WGS sequence"/>
</dbReference>
<keyword evidence="2" id="KW-1133">Transmembrane helix</keyword>
<dbReference type="AlphaFoldDB" id="A0A921ITI7"/>
<feature type="transmembrane region" description="Helical" evidence="2">
    <location>
        <begin position="21"/>
        <end position="47"/>
    </location>
</feature>
<evidence type="ECO:0000313" key="4">
    <source>
        <dbReference type="Proteomes" id="UP000746751"/>
    </source>
</evidence>
<comment type="caution">
    <text evidence="3">The sequence shown here is derived from an EMBL/GenBank/DDBJ whole genome shotgun (WGS) entry which is preliminary data.</text>
</comment>
<evidence type="ECO:0000313" key="3">
    <source>
        <dbReference type="EMBL" id="HJG31545.1"/>
    </source>
</evidence>
<gene>
    <name evidence="3" type="ORF">K8U80_09155</name>
</gene>
<feature type="compositionally biased region" description="Low complexity" evidence="1">
    <location>
        <begin position="315"/>
        <end position="341"/>
    </location>
</feature>
<name>A0A921ITI7_9ACTN</name>
<evidence type="ECO:0000256" key="1">
    <source>
        <dbReference type="SAM" id="MobiDB-lite"/>
    </source>
</evidence>
<feature type="transmembrane region" description="Helical" evidence="2">
    <location>
        <begin position="99"/>
        <end position="118"/>
    </location>
</feature>
<dbReference type="InterPro" id="IPR025098">
    <property type="entry name" value="DUF4013"/>
</dbReference>
<dbReference type="Pfam" id="PF13197">
    <property type="entry name" value="DUF4013"/>
    <property type="match status" value="1"/>
</dbReference>
<dbReference type="EMBL" id="DYVF01000052">
    <property type="protein sequence ID" value="HJG31545.1"/>
    <property type="molecule type" value="Genomic_DNA"/>
</dbReference>
<feature type="transmembrane region" description="Helical" evidence="2">
    <location>
        <begin position="124"/>
        <end position="148"/>
    </location>
</feature>
<reference evidence="3" key="2">
    <citation type="submission" date="2021-09" db="EMBL/GenBank/DDBJ databases">
        <authorList>
            <person name="Gilroy R."/>
        </authorList>
    </citation>
    <scope>NUCLEOTIDE SEQUENCE</scope>
    <source>
        <strain evidence="3">ChiGjej2B2-7701</strain>
    </source>
</reference>
<protein>
    <submittedName>
        <fullName evidence="3">DUF4013 domain-containing protein</fullName>
    </submittedName>
</protein>
<keyword evidence="2" id="KW-0812">Transmembrane</keyword>
<feature type="region of interest" description="Disordered" evidence="1">
    <location>
        <begin position="293"/>
        <end position="387"/>
    </location>
</feature>
<feature type="transmembrane region" description="Helical" evidence="2">
    <location>
        <begin position="230"/>
        <end position="253"/>
    </location>
</feature>
<feature type="compositionally biased region" description="Polar residues" evidence="1">
    <location>
        <begin position="293"/>
        <end position="306"/>
    </location>
</feature>